<keyword evidence="4" id="KW-1185">Reference proteome</keyword>
<evidence type="ECO:0000313" key="4">
    <source>
        <dbReference type="Proteomes" id="UP001058271"/>
    </source>
</evidence>
<feature type="region of interest" description="Disordered" evidence="1">
    <location>
        <begin position="1"/>
        <end position="20"/>
    </location>
</feature>
<reference evidence="3" key="1">
    <citation type="submission" date="2021-04" db="EMBL/GenBank/DDBJ databases">
        <title>Biosynthetic gene clusters of Dactylosporangioum roseum.</title>
        <authorList>
            <person name="Hartkoorn R.C."/>
            <person name="Beaudoing E."/>
            <person name="Hot D."/>
            <person name="Moureu S."/>
        </authorList>
    </citation>
    <scope>NUCLEOTIDE SEQUENCE</scope>
    <source>
        <strain evidence="3">NRRL B-16295</strain>
    </source>
</reference>
<evidence type="ECO:0000256" key="1">
    <source>
        <dbReference type="SAM" id="MobiDB-lite"/>
    </source>
</evidence>
<organism evidence="3 4">
    <name type="scientific">Dactylosporangium roseum</name>
    <dbReference type="NCBI Taxonomy" id="47989"/>
    <lineage>
        <taxon>Bacteria</taxon>
        <taxon>Bacillati</taxon>
        <taxon>Actinomycetota</taxon>
        <taxon>Actinomycetes</taxon>
        <taxon>Micromonosporales</taxon>
        <taxon>Micromonosporaceae</taxon>
        <taxon>Dactylosporangium</taxon>
    </lineage>
</organism>
<keyword evidence="2" id="KW-1133">Transmembrane helix</keyword>
<proteinExistence type="predicted"/>
<evidence type="ECO:0000313" key="3">
    <source>
        <dbReference type="EMBL" id="UWZ40753.1"/>
    </source>
</evidence>
<keyword evidence="2" id="KW-0472">Membrane</keyword>
<gene>
    <name evidence="3" type="ORF">Drose_34180</name>
</gene>
<evidence type="ECO:0008006" key="5">
    <source>
        <dbReference type="Google" id="ProtNLM"/>
    </source>
</evidence>
<keyword evidence="2" id="KW-0812">Transmembrane</keyword>
<evidence type="ECO:0000256" key="2">
    <source>
        <dbReference type="SAM" id="Phobius"/>
    </source>
</evidence>
<accession>A0ABY5ZIL1</accession>
<sequence length="120" mass="12747">MRRTGYRRGVTSTTRHPLDPDPVRATKASAVLGLGLLSVVTGPFLGGVIPATIALLMAKESHRELVAADGFLLGAKRLRTGVRLAWTGIVLAVAMLVVLAIIGLLTYARQRGTDFDPTVN</sequence>
<dbReference type="Proteomes" id="UP001058271">
    <property type="component" value="Chromosome"/>
</dbReference>
<protein>
    <recommendedName>
        <fullName evidence="5">DUF4190 domain-containing protein</fullName>
    </recommendedName>
</protein>
<feature type="transmembrane region" description="Helical" evidence="2">
    <location>
        <begin position="84"/>
        <end position="108"/>
    </location>
</feature>
<feature type="transmembrane region" description="Helical" evidence="2">
    <location>
        <begin position="30"/>
        <end position="56"/>
    </location>
</feature>
<name>A0ABY5ZIL1_9ACTN</name>
<dbReference type="EMBL" id="CP073721">
    <property type="protein sequence ID" value="UWZ40753.1"/>
    <property type="molecule type" value="Genomic_DNA"/>
</dbReference>